<dbReference type="PANTHER" id="PTHR37291:SF1">
    <property type="entry name" value="TYPE IV METHYL-DIRECTED RESTRICTION ENZYME ECOKMCRB SUBUNIT"/>
    <property type="match status" value="1"/>
</dbReference>
<reference evidence="3" key="1">
    <citation type="submission" date="2013-09" db="EMBL/GenBank/DDBJ databases">
        <title>Genome Sequences of seven clinical isolates and type strains of anginosus group streptococci.</title>
        <authorList>
            <person name="Maruyama F."/>
            <person name="Sakurai A."/>
            <person name="Ogura Y."/>
            <person name="Homma H."/>
            <person name="Takahashi N."/>
            <person name="Ohtsubo Y."/>
            <person name="Hoshino T."/>
            <person name="Okahashi N."/>
            <person name="Nakagawa I."/>
            <person name="Kimura S."/>
            <person name="Fujiwara T."/>
            <person name="Hayashi T."/>
            <person name="Shintani S."/>
        </authorList>
    </citation>
    <scope>NUCLEOTIDE SEQUENCE [LARGE SCALE GENOMIC DNA]</scope>
    <source>
        <strain evidence="3">T5</strain>
    </source>
</reference>
<organism evidence="2 3">
    <name type="scientific">Streptococcus anginosus T5</name>
    <dbReference type="NCBI Taxonomy" id="1163302"/>
    <lineage>
        <taxon>Bacteria</taxon>
        <taxon>Bacillati</taxon>
        <taxon>Bacillota</taxon>
        <taxon>Bacilli</taxon>
        <taxon>Lactobacillales</taxon>
        <taxon>Streptococcaceae</taxon>
        <taxon>Streptococcus</taxon>
        <taxon>Streptococcus anginosus group</taxon>
    </lineage>
</organism>
<dbReference type="GO" id="GO:0005524">
    <property type="term" value="F:ATP binding"/>
    <property type="evidence" value="ECO:0007669"/>
    <property type="project" value="InterPro"/>
</dbReference>
<sequence length="648" mass="74610">MSKLKQLKSYPNVDLKLGIKSSMPNLKESIALLFLFWESKYNLDTLIYSESDGSNKIQIASDVFENILEQVKPILDIEKIDEGNFLELINNNQLFHSQIEALIVTFELCFGLARFSFVDDLTNSAERTGGNRFVKRISFTTNMDYASLVFSSNRDEFIKVLLNWLGLSIRFSTEIEEKLITLLTLFNEKSIYKISYRDDNGVEESIIFNNLSIYEALLEDNQVIDLNRSVEPKGSLRILKNIVPEGLNRFLSMPERGKIALNESQEMLLAYKNRLDKQFEIDNKKGSFEKETEVEVSNVIHYDSHFRNIRNLHFNKIFFGAPGTGKSFSLEEEKDNLLNGNEGLFERVTFHPDYSYSQFVGTYKPVPKTDGDGITYKYVPGPFMRILVEALKNSESENPYLLIVEEINRANVASVFGDIFQLLDRKDGISEYAINLSEDMKGYIIDEFSKSGVEINPANLTELKLPNNLFIWATMNSADQGVFLMDTAFKRRWEFERFGINDNEEKISDYVTGYGLNWNALRKTINDTLSANSFKINEDKLMGPFFLKPESVLENVETKILNSKEFNSILKNKVLMYLFDDAVKQKRAQFFADGLTRYSQICEQFDKNFDEDGKLKDGTELKDVFSIFRNSESLFNAYQNFLSSTQNS</sequence>
<dbReference type="PANTHER" id="PTHR37291">
    <property type="entry name" value="5-METHYLCYTOSINE-SPECIFIC RESTRICTION ENZYME B"/>
    <property type="match status" value="1"/>
</dbReference>
<dbReference type="AlphaFoldDB" id="A0AAN4P7V9"/>
<dbReference type="InterPro" id="IPR027417">
    <property type="entry name" value="P-loop_NTPase"/>
</dbReference>
<dbReference type="SUPFAM" id="SSF52540">
    <property type="entry name" value="P-loop containing nucleoside triphosphate hydrolases"/>
    <property type="match status" value="1"/>
</dbReference>
<evidence type="ECO:0000313" key="2">
    <source>
        <dbReference type="EMBL" id="GAD46077.1"/>
    </source>
</evidence>
<dbReference type="InterPro" id="IPR011704">
    <property type="entry name" value="ATPase_dyneun-rel_AAA"/>
</dbReference>
<gene>
    <name evidence="2" type="ORF">ANG6_0572</name>
</gene>
<dbReference type="GO" id="GO:0016887">
    <property type="term" value="F:ATP hydrolysis activity"/>
    <property type="evidence" value="ECO:0007669"/>
    <property type="project" value="InterPro"/>
</dbReference>
<comment type="caution">
    <text evidence="2">The sequence shown here is derived from an EMBL/GenBank/DDBJ whole genome shotgun (WGS) entry which is preliminary data.</text>
</comment>
<feature type="domain" description="ATPase dynein-related AAA" evidence="1">
    <location>
        <begin position="317"/>
        <end position="492"/>
    </location>
</feature>
<dbReference type="InterPro" id="IPR052934">
    <property type="entry name" value="Methyl-DNA_Rec/Restrict_Enz"/>
</dbReference>
<dbReference type="EMBL" id="BASY01000003">
    <property type="protein sequence ID" value="GAD46077.1"/>
    <property type="molecule type" value="Genomic_DNA"/>
</dbReference>
<name>A0AAN4P7V9_STRAP</name>
<protein>
    <recommendedName>
        <fullName evidence="1">ATPase dynein-related AAA domain-containing protein</fullName>
    </recommendedName>
</protein>
<evidence type="ECO:0000259" key="1">
    <source>
        <dbReference type="Pfam" id="PF07728"/>
    </source>
</evidence>
<dbReference type="Pfam" id="PF07728">
    <property type="entry name" value="AAA_5"/>
    <property type="match status" value="1"/>
</dbReference>
<evidence type="ECO:0000313" key="3">
    <source>
        <dbReference type="Proteomes" id="UP000016981"/>
    </source>
</evidence>
<proteinExistence type="predicted"/>
<dbReference type="Gene3D" id="3.40.50.300">
    <property type="entry name" value="P-loop containing nucleotide triphosphate hydrolases"/>
    <property type="match status" value="1"/>
</dbReference>
<accession>A0AAN4P7V9</accession>
<dbReference type="RefSeq" id="WP_022526225.1">
    <property type="nucleotide sequence ID" value="NZ_BASY01000003.1"/>
</dbReference>
<dbReference type="Proteomes" id="UP000016981">
    <property type="component" value="Unassembled WGS sequence"/>
</dbReference>